<dbReference type="Pfam" id="PF00581">
    <property type="entry name" value="Rhodanese"/>
    <property type="match status" value="2"/>
</dbReference>
<dbReference type="CDD" id="cd01448">
    <property type="entry name" value="TST_Repeat_1"/>
    <property type="match status" value="1"/>
</dbReference>
<dbReference type="SUPFAM" id="SSF52821">
    <property type="entry name" value="Rhodanese/Cell cycle control phosphatase"/>
    <property type="match status" value="2"/>
</dbReference>
<evidence type="ECO:0000313" key="6">
    <source>
        <dbReference type="Proteomes" id="UP000078287"/>
    </source>
</evidence>
<comment type="catalytic activity">
    <reaction evidence="2">
        <text>thiosulfate + hydrogen cyanide = thiocyanate + sulfite + 2 H(+)</text>
        <dbReference type="Rhea" id="RHEA:16881"/>
        <dbReference type="ChEBI" id="CHEBI:15378"/>
        <dbReference type="ChEBI" id="CHEBI:17359"/>
        <dbReference type="ChEBI" id="CHEBI:18022"/>
        <dbReference type="ChEBI" id="CHEBI:18407"/>
        <dbReference type="ChEBI" id="CHEBI:33542"/>
        <dbReference type="EC" id="2.8.1.1"/>
    </reaction>
</comment>
<sequence>MNTPTLRLAGAALAGALATLAIVTVISVVRPQTNATQLVQPATTNNAPVSTANAPREPRPFDQVVVSTDWLAANLNNPQVRVIEVSVVPGLYERGHIPGAVNFVWTTDFVDTVARNIIAPERFQELARAAGINNDTTIVLYGDNYNWFAAWGAWVFRQYGATDVRLLDGGRSKWEAENRELSTRAPSYPAGAFTVQQDSSLRAFLPDVLKVVYGEADKVLVDIRSPDEFSGKIFAPEGFQELAVRAGHIPGAMNVPWKKALNDDGTFKSVEELRKLYADAGIDGSKPIITYCRIGERASHTWFVLSEILGYQVALYDGSWTEYGNSVGVPIANPAGTVWGVK</sequence>
<dbReference type="InterPro" id="IPR001763">
    <property type="entry name" value="Rhodanese-like_dom"/>
</dbReference>
<dbReference type="PANTHER" id="PTHR43855:SF1">
    <property type="entry name" value="THIOSULFATE SULFURTRANSFERASE"/>
    <property type="match status" value="1"/>
</dbReference>
<gene>
    <name evidence="5" type="ORF">A6A03_06845</name>
</gene>
<dbReference type="SMART" id="SM00450">
    <property type="entry name" value="RHOD"/>
    <property type="match status" value="2"/>
</dbReference>
<dbReference type="PROSITE" id="PS50206">
    <property type="entry name" value="RHODANESE_3"/>
    <property type="match status" value="2"/>
</dbReference>
<feature type="domain" description="Rhodanese" evidence="4">
    <location>
        <begin position="76"/>
        <end position="183"/>
    </location>
</feature>
<feature type="domain" description="Rhodanese" evidence="4">
    <location>
        <begin position="214"/>
        <end position="332"/>
    </location>
</feature>
<protein>
    <recommendedName>
        <fullName evidence="3">Sulfurtransferase</fullName>
    </recommendedName>
</protein>
<dbReference type="EMBL" id="LWQS01000021">
    <property type="protein sequence ID" value="OAN49019.1"/>
    <property type="molecule type" value="Genomic_DNA"/>
</dbReference>
<keyword evidence="1" id="KW-0677">Repeat</keyword>
<dbReference type="InterPro" id="IPR036873">
    <property type="entry name" value="Rhodanese-like_dom_sf"/>
</dbReference>
<dbReference type="CDD" id="cd01449">
    <property type="entry name" value="TST_Repeat_2"/>
    <property type="match status" value="1"/>
</dbReference>
<dbReference type="PANTHER" id="PTHR43855">
    <property type="entry name" value="THIOSULFATE SULFURTRANSFERASE"/>
    <property type="match status" value="1"/>
</dbReference>
<dbReference type="Gene3D" id="3.40.250.10">
    <property type="entry name" value="Rhodanese-like domain"/>
    <property type="match status" value="2"/>
</dbReference>
<dbReference type="GO" id="GO:0004792">
    <property type="term" value="F:thiosulfate-cyanide sulfurtransferase activity"/>
    <property type="evidence" value="ECO:0007669"/>
    <property type="project" value="UniProtKB-EC"/>
</dbReference>
<dbReference type="InterPro" id="IPR001307">
    <property type="entry name" value="Thiosulphate_STrfase_CS"/>
</dbReference>
<evidence type="ECO:0000256" key="2">
    <source>
        <dbReference type="ARBA" id="ARBA00047549"/>
    </source>
</evidence>
<proteinExistence type="predicted"/>
<dbReference type="Proteomes" id="UP000078287">
    <property type="component" value="Unassembled WGS sequence"/>
</dbReference>
<dbReference type="PROSITE" id="PS00380">
    <property type="entry name" value="RHODANESE_1"/>
    <property type="match status" value="1"/>
</dbReference>
<accession>A0A178MK92</accession>
<keyword evidence="3 5" id="KW-0808">Transferase</keyword>
<dbReference type="STRING" id="1707952.A6A03_06845"/>
<evidence type="ECO:0000259" key="4">
    <source>
        <dbReference type="PROSITE" id="PS50206"/>
    </source>
</evidence>
<evidence type="ECO:0000256" key="1">
    <source>
        <dbReference type="ARBA" id="ARBA00022737"/>
    </source>
</evidence>
<dbReference type="InterPro" id="IPR051126">
    <property type="entry name" value="Thiosulfate_sulfurtransferase"/>
</dbReference>
<reference evidence="5 6" key="1">
    <citation type="submission" date="2016-04" db="EMBL/GenBank/DDBJ databases">
        <title>Chloroflexus islandicus sp. nov., a thermophilic filamentous anoxygenic phototrophic bacterium from geyser Strokkur (Iceland).</title>
        <authorList>
            <person name="Gaisin V.A."/>
            <person name="Kalashnikov A.M."/>
            <person name="Sukhacheva M.V."/>
            <person name="Grouzdev D.S."/>
            <person name="Ivanov T.M."/>
            <person name="Kuznetsov B."/>
            <person name="Gorlenko V.M."/>
        </authorList>
    </citation>
    <scope>NUCLEOTIDE SEQUENCE [LARGE SCALE GENOMIC DNA]</scope>
    <source>
        <strain evidence="6">isl-2</strain>
    </source>
</reference>
<evidence type="ECO:0000313" key="5">
    <source>
        <dbReference type="EMBL" id="OAN49019.1"/>
    </source>
</evidence>
<organism evidence="5 6">
    <name type="scientific">Chloroflexus islandicus</name>
    <dbReference type="NCBI Taxonomy" id="1707952"/>
    <lineage>
        <taxon>Bacteria</taxon>
        <taxon>Bacillati</taxon>
        <taxon>Chloroflexota</taxon>
        <taxon>Chloroflexia</taxon>
        <taxon>Chloroflexales</taxon>
        <taxon>Chloroflexineae</taxon>
        <taxon>Chloroflexaceae</taxon>
        <taxon>Chloroflexus</taxon>
    </lineage>
</organism>
<comment type="caution">
    <text evidence="5">The sequence shown here is derived from an EMBL/GenBank/DDBJ whole genome shotgun (WGS) entry which is preliminary data.</text>
</comment>
<dbReference type="PROSITE" id="PS00683">
    <property type="entry name" value="RHODANESE_2"/>
    <property type="match status" value="1"/>
</dbReference>
<name>A0A178MK92_9CHLR</name>
<evidence type="ECO:0000256" key="3">
    <source>
        <dbReference type="RuleBase" id="RU000507"/>
    </source>
</evidence>
<keyword evidence="6" id="KW-1185">Reference proteome</keyword>
<dbReference type="AlphaFoldDB" id="A0A178MK92"/>